<proteinExistence type="predicted"/>
<feature type="region of interest" description="Disordered" evidence="1">
    <location>
        <begin position="1"/>
        <end position="34"/>
    </location>
</feature>
<accession>A0AAV0WZ73</accession>
<reference evidence="2 3" key="1">
    <citation type="submission" date="2023-01" db="EMBL/GenBank/DDBJ databases">
        <authorList>
            <person name="Whitehead M."/>
        </authorList>
    </citation>
    <scope>NUCLEOTIDE SEQUENCE [LARGE SCALE GENOMIC DNA]</scope>
</reference>
<dbReference type="EMBL" id="CARXXK010000003">
    <property type="protein sequence ID" value="CAI6361280.1"/>
    <property type="molecule type" value="Genomic_DNA"/>
</dbReference>
<evidence type="ECO:0000313" key="2">
    <source>
        <dbReference type="EMBL" id="CAI6361280.1"/>
    </source>
</evidence>
<dbReference type="AlphaFoldDB" id="A0AAV0WZ73"/>
<sequence length="298" mass="33287">MKCDNSKNIGTSPDVDNQVTVTEGASPDLSILVRPEDTRGEVLAIQDPATEDNVETVEINSGNDVDLMQEQPISDFWSSTESLDSDDDSSYDGCIDDSCQRKSRSPEVRLPTNAAQFDAAREIVPSSTRRFHRSTIFLDVWKISTLKAEQPDGSVIHLHEFSRTDYKQWLPLPDQPVLPCPPEDDQSWSSDVDRSWLSDEELGPVSVERRAVPEREIKSDGEETWEVYDEALWTSAGDGNLKPPSDHENVDEIVAAADETIEAMPKRRSFLSSLGRRLLNAGRKMFCCGVGRKQSTKL</sequence>
<dbReference type="Proteomes" id="UP001160148">
    <property type="component" value="Unassembled WGS sequence"/>
</dbReference>
<gene>
    <name evidence="2" type="ORF">MEUPH1_LOCUS16484</name>
</gene>
<keyword evidence="3" id="KW-1185">Reference proteome</keyword>
<comment type="caution">
    <text evidence="2">The sequence shown here is derived from an EMBL/GenBank/DDBJ whole genome shotgun (WGS) entry which is preliminary data.</text>
</comment>
<protein>
    <submittedName>
        <fullName evidence="2">Uncharacterized protein</fullName>
    </submittedName>
</protein>
<name>A0AAV0WZ73_9HEMI</name>
<feature type="compositionally biased region" description="Polar residues" evidence="1">
    <location>
        <begin position="1"/>
        <end position="23"/>
    </location>
</feature>
<organism evidence="2 3">
    <name type="scientific">Macrosiphum euphorbiae</name>
    <name type="common">potato aphid</name>
    <dbReference type="NCBI Taxonomy" id="13131"/>
    <lineage>
        <taxon>Eukaryota</taxon>
        <taxon>Metazoa</taxon>
        <taxon>Ecdysozoa</taxon>
        <taxon>Arthropoda</taxon>
        <taxon>Hexapoda</taxon>
        <taxon>Insecta</taxon>
        <taxon>Pterygota</taxon>
        <taxon>Neoptera</taxon>
        <taxon>Paraneoptera</taxon>
        <taxon>Hemiptera</taxon>
        <taxon>Sternorrhyncha</taxon>
        <taxon>Aphidomorpha</taxon>
        <taxon>Aphidoidea</taxon>
        <taxon>Aphididae</taxon>
        <taxon>Macrosiphini</taxon>
        <taxon>Macrosiphum</taxon>
    </lineage>
</organism>
<evidence type="ECO:0000256" key="1">
    <source>
        <dbReference type="SAM" id="MobiDB-lite"/>
    </source>
</evidence>
<evidence type="ECO:0000313" key="3">
    <source>
        <dbReference type="Proteomes" id="UP001160148"/>
    </source>
</evidence>